<dbReference type="EMBL" id="LAJX01000007">
    <property type="protein sequence ID" value="KJV08004.1"/>
    <property type="molecule type" value="Genomic_DNA"/>
</dbReference>
<dbReference type="RefSeq" id="WP_045777775.1">
    <property type="nucleotide sequence ID" value="NZ_LAJX01000007.1"/>
</dbReference>
<sequence length="110" mass="12343">MQPKQSKTLLHYYPKLNKLTGKDKKHASAEWTRKKLELTEPGESNPQATAPITQQEKTNNKINSTNNPIIDEINAATSIDSLNAVLTQLDIDEYDKYVAYIDDARARLGG</sequence>
<protein>
    <submittedName>
        <fullName evidence="2">Uncharacterized protein</fullName>
    </submittedName>
</protein>
<comment type="caution">
    <text evidence="2">The sequence shown here is derived from an EMBL/GenBank/DDBJ whole genome shotgun (WGS) entry which is preliminary data.</text>
</comment>
<proteinExistence type="predicted"/>
<reference evidence="2 3" key="2">
    <citation type="journal article" date="2016" name="Microb. Ecol.">
        <title>Genome Characteristics of a Novel Type I Methanotroph (Sn10-6) Isolated from a Flooded Indian Rice Field.</title>
        <authorList>
            <person name="Rahalkar M.C."/>
            <person name="Pandit P.S."/>
            <person name="Dhakephalkar P.K."/>
            <person name="Pore S."/>
            <person name="Arora P."/>
            <person name="Kapse N."/>
        </authorList>
    </citation>
    <scope>NUCLEOTIDE SEQUENCE [LARGE SCALE GENOMIC DNA]</scope>
    <source>
        <strain evidence="2 3">Sn10-6</strain>
    </source>
</reference>
<dbReference type="Proteomes" id="UP000033684">
    <property type="component" value="Unassembled WGS sequence"/>
</dbReference>
<feature type="compositionally biased region" description="Polar residues" evidence="1">
    <location>
        <begin position="42"/>
        <end position="66"/>
    </location>
</feature>
<accession>A0A0F3IQW9</accession>
<feature type="region of interest" description="Disordered" evidence="1">
    <location>
        <begin position="35"/>
        <end position="66"/>
    </location>
</feature>
<keyword evidence="3" id="KW-1185">Reference proteome</keyword>
<evidence type="ECO:0000313" key="2">
    <source>
        <dbReference type="EMBL" id="KJV08004.1"/>
    </source>
</evidence>
<dbReference type="AlphaFoldDB" id="A0A0F3IQW9"/>
<reference evidence="3" key="1">
    <citation type="submission" date="2015-03" db="EMBL/GenBank/DDBJ databases">
        <title>Draft genome sequence of a novel methanotroph (Sn10-6) isolated from flooded ricefield rhizosphere in India.</title>
        <authorList>
            <person name="Pandit P.S."/>
            <person name="Pore S.D."/>
            <person name="Arora P."/>
            <person name="Kapse N.G."/>
            <person name="Dhakephalkar P.K."/>
            <person name="Rahalkar M.C."/>
        </authorList>
    </citation>
    <scope>NUCLEOTIDE SEQUENCE [LARGE SCALE GENOMIC DNA]</scope>
    <source>
        <strain evidence="3">Sn10-6</strain>
    </source>
</reference>
<name>A0A0F3IQW9_9GAMM</name>
<evidence type="ECO:0000313" key="3">
    <source>
        <dbReference type="Proteomes" id="UP000033684"/>
    </source>
</evidence>
<evidence type="ECO:0000256" key="1">
    <source>
        <dbReference type="SAM" id="MobiDB-lite"/>
    </source>
</evidence>
<organism evidence="2 3">
    <name type="scientific">Methylocucumis oryzae</name>
    <dbReference type="NCBI Taxonomy" id="1632867"/>
    <lineage>
        <taxon>Bacteria</taxon>
        <taxon>Pseudomonadati</taxon>
        <taxon>Pseudomonadota</taxon>
        <taxon>Gammaproteobacteria</taxon>
        <taxon>Methylococcales</taxon>
        <taxon>Methylococcaceae</taxon>
        <taxon>Methylocucumis</taxon>
    </lineage>
</organism>
<gene>
    <name evidence="2" type="ORF">VZ94_00875</name>
</gene>